<sequence>MHNHKILVVTALAALIVTCTALPQEGKEPELTVQSEDQPATTPSLPIESSCLDDRAQRQKNKELVMRAFQE</sequence>
<dbReference type="AlphaFoldDB" id="A0A8J2NTZ7"/>
<comment type="caution">
    <text evidence="3">The sequence shown here is derived from an EMBL/GenBank/DDBJ whole genome shotgun (WGS) entry which is preliminary data.</text>
</comment>
<proteinExistence type="predicted"/>
<evidence type="ECO:0000313" key="4">
    <source>
        <dbReference type="Proteomes" id="UP000708208"/>
    </source>
</evidence>
<reference evidence="3" key="1">
    <citation type="submission" date="2021-06" db="EMBL/GenBank/DDBJ databases">
        <authorList>
            <person name="Hodson N. C."/>
            <person name="Mongue J. A."/>
            <person name="Jaron S. K."/>
        </authorList>
    </citation>
    <scope>NUCLEOTIDE SEQUENCE</scope>
</reference>
<name>A0A8J2NTZ7_9HEXA</name>
<evidence type="ECO:0000313" key="3">
    <source>
        <dbReference type="EMBL" id="CAG7718292.1"/>
    </source>
</evidence>
<keyword evidence="2" id="KW-0732">Signal</keyword>
<gene>
    <name evidence="3" type="ORF">AFUS01_LOCUS7693</name>
</gene>
<evidence type="ECO:0000256" key="2">
    <source>
        <dbReference type="SAM" id="SignalP"/>
    </source>
</evidence>
<organism evidence="3 4">
    <name type="scientific">Allacma fusca</name>
    <dbReference type="NCBI Taxonomy" id="39272"/>
    <lineage>
        <taxon>Eukaryota</taxon>
        <taxon>Metazoa</taxon>
        <taxon>Ecdysozoa</taxon>
        <taxon>Arthropoda</taxon>
        <taxon>Hexapoda</taxon>
        <taxon>Collembola</taxon>
        <taxon>Symphypleona</taxon>
        <taxon>Sminthuridae</taxon>
        <taxon>Allacma</taxon>
    </lineage>
</organism>
<dbReference type="EMBL" id="CAJVCH010052362">
    <property type="protein sequence ID" value="CAG7718292.1"/>
    <property type="molecule type" value="Genomic_DNA"/>
</dbReference>
<feature type="non-terminal residue" evidence="3">
    <location>
        <position position="1"/>
    </location>
</feature>
<feature type="chain" id="PRO_5035184116" evidence="2">
    <location>
        <begin position="22"/>
        <end position="71"/>
    </location>
</feature>
<accession>A0A8J2NTZ7</accession>
<feature type="signal peptide" evidence="2">
    <location>
        <begin position="1"/>
        <end position="21"/>
    </location>
</feature>
<dbReference type="Proteomes" id="UP000708208">
    <property type="component" value="Unassembled WGS sequence"/>
</dbReference>
<keyword evidence="4" id="KW-1185">Reference proteome</keyword>
<feature type="compositionally biased region" description="Polar residues" evidence="1">
    <location>
        <begin position="32"/>
        <end position="44"/>
    </location>
</feature>
<protein>
    <submittedName>
        <fullName evidence="3">Uncharacterized protein</fullName>
    </submittedName>
</protein>
<evidence type="ECO:0000256" key="1">
    <source>
        <dbReference type="SAM" id="MobiDB-lite"/>
    </source>
</evidence>
<feature type="region of interest" description="Disordered" evidence="1">
    <location>
        <begin position="26"/>
        <end position="54"/>
    </location>
</feature>